<evidence type="ECO:0000313" key="2">
    <source>
        <dbReference type="Proteomes" id="UP000680067"/>
    </source>
</evidence>
<dbReference type="NCBIfam" id="TIGR02304">
    <property type="entry name" value="aden_form_hyp"/>
    <property type="match status" value="1"/>
</dbReference>
<protein>
    <recommendedName>
        <fullName evidence="3">Adenylate-forming enzyme</fullName>
    </recommendedName>
</protein>
<organism evidence="1 2">
    <name type="scientific">Undibacterium luofuense</name>
    <dbReference type="NCBI Taxonomy" id="2828733"/>
    <lineage>
        <taxon>Bacteria</taxon>
        <taxon>Pseudomonadati</taxon>
        <taxon>Pseudomonadota</taxon>
        <taxon>Betaproteobacteria</taxon>
        <taxon>Burkholderiales</taxon>
        <taxon>Oxalobacteraceae</taxon>
        <taxon>Undibacterium</taxon>
    </lineage>
</organism>
<dbReference type="Proteomes" id="UP000680067">
    <property type="component" value="Unassembled WGS sequence"/>
</dbReference>
<comment type="caution">
    <text evidence="1">The sequence shown here is derived from an EMBL/GenBank/DDBJ whole genome shotgun (WGS) entry which is preliminary data.</text>
</comment>
<dbReference type="InterPro" id="IPR042099">
    <property type="entry name" value="ANL_N_sf"/>
</dbReference>
<keyword evidence="2" id="KW-1185">Reference proteome</keyword>
<reference evidence="1" key="1">
    <citation type="submission" date="2021-04" db="EMBL/GenBank/DDBJ databases">
        <title>novel species isolated from subtropical streams in China.</title>
        <authorList>
            <person name="Lu H."/>
        </authorList>
    </citation>
    <scope>NUCLEOTIDE SEQUENCE</scope>
    <source>
        <strain evidence="1">LFS511W</strain>
    </source>
</reference>
<dbReference type="InterPro" id="IPR053158">
    <property type="entry name" value="CapK_Type1_Caps_Biosynth"/>
</dbReference>
<name>A0A941DLB8_9BURK</name>
<sequence>MLSRLQQAGIFLHAFIRTRYGFRFSNRAALENWQQRRVSHFLQSCAQHIPYYRAFAGKPLPEWPLMQKEQMQQHFAELNQAGISLQQAQQFGLTAEKQRAFSAPLQPGIAVGLSSGTSGQRGVFLVSDKERARWAGVILARVLKPAHLRQLLNPFAKPLSVAFLLRANSKLYTTVHNARLHFHYGDLQQSLSALVNWLQGVQPQILIAPASVLAALARAQLQGSLQIQPQQVISVAEVLEADDKLLVQQAWRQQAGQIYQCTEGLLAYTCEHGQLHLNEEWLHIQPHWLDDERFTPEITDFGRETQAFVRYRLDDVLRVSSAQCRCGRHSRVLSAIEGRQDDVLWLPAADSSMQPVFPDKLRHLMMQLQPAIEDYRIEQHGIIWLIRLQEATQLTAEQISALQHQTAAALFTLFLQQQLQAPEIRFAGWEAMPAGQKRRRIRCQQSPHKE</sequence>
<evidence type="ECO:0008006" key="3">
    <source>
        <dbReference type="Google" id="ProtNLM"/>
    </source>
</evidence>
<gene>
    <name evidence="1" type="ORF">KDM89_05795</name>
</gene>
<dbReference type="Gene3D" id="3.40.50.12780">
    <property type="entry name" value="N-terminal domain of ligase-like"/>
    <property type="match status" value="1"/>
</dbReference>
<evidence type="ECO:0000313" key="1">
    <source>
        <dbReference type="EMBL" id="MBR7781642.1"/>
    </source>
</evidence>
<dbReference type="InterPro" id="IPR012685">
    <property type="entry name" value="CHP02304_F390_synth-rel"/>
</dbReference>
<dbReference type="EMBL" id="JAGSPN010000003">
    <property type="protein sequence ID" value="MBR7781642.1"/>
    <property type="molecule type" value="Genomic_DNA"/>
</dbReference>
<dbReference type="PANTHER" id="PTHR36932:SF1">
    <property type="entry name" value="CAPSULAR POLYSACCHARIDE BIOSYNTHESIS PROTEIN"/>
    <property type="match status" value="1"/>
</dbReference>
<dbReference type="PANTHER" id="PTHR36932">
    <property type="entry name" value="CAPSULAR POLYSACCHARIDE BIOSYNTHESIS PROTEIN"/>
    <property type="match status" value="1"/>
</dbReference>
<accession>A0A941DLB8</accession>
<proteinExistence type="predicted"/>
<dbReference type="AlphaFoldDB" id="A0A941DLB8"/>
<dbReference type="RefSeq" id="WP_212686994.1">
    <property type="nucleotide sequence ID" value="NZ_JAGSPN010000003.1"/>
</dbReference>